<dbReference type="Gene3D" id="2.40.30.10">
    <property type="entry name" value="Translation factors"/>
    <property type="match status" value="1"/>
</dbReference>
<gene>
    <name evidence="12" type="ORF">V3330_15650</name>
</gene>
<dbReference type="InterPro" id="IPR039261">
    <property type="entry name" value="FNR_nucleotide-bd"/>
</dbReference>
<proteinExistence type="predicted"/>
<dbReference type="AlphaFoldDB" id="A0AAW9RNF8"/>
<protein>
    <submittedName>
        <fullName evidence="12">Flavodoxin domain-containing protein</fullName>
    </submittedName>
</protein>
<dbReference type="InterPro" id="IPR017927">
    <property type="entry name" value="FAD-bd_FR_type"/>
</dbReference>
<evidence type="ECO:0000256" key="6">
    <source>
        <dbReference type="ARBA" id="ARBA00022857"/>
    </source>
</evidence>
<keyword evidence="9" id="KW-0198">Cysteine biosynthesis</keyword>
<dbReference type="SUPFAM" id="SSF52218">
    <property type="entry name" value="Flavoproteins"/>
    <property type="match status" value="1"/>
</dbReference>
<dbReference type="InterPro" id="IPR001094">
    <property type="entry name" value="Flavdoxin-like"/>
</dbReference>
<keyword evidence="13" id="KW-1185">Reference proteome</keyword>
<evidence type="ECO:0000313" key="12">
    <source>
        <dbReference type="EMBL" id="MEJ8569066.1"/>
    </source>
</evidence>
<evidence type="ECO:0000256" key="5">
    <source>
        <dbReference type="ARBA" id="ARBA00022827"/>
    </source>
</evidence>
<dbReference type="GO" id="GO:0010181">
    <property type="term" value="F:FMN binding"/>
    <property type="evidence" value="ECO:0007669"/>
    <property type="project" value="InterPro"/>
</dbReference>
<sequence>MFQALRTDNSPFTELQIQQLQQGLTGLDATQSAWLSGFIAGRLASGGSVPEAVVQPAAVATPAETLHVLYASQTGNGEVVAEELAERARQAGFAVELQSMGSTRPAAIKKIRHAAFVISTHGEGDPPDDAVEWFEYLSGSRAPALKDLKFSVLALGDRSYSEFCAAGVDFEKLLTDQGAATFSTRTDCDVDYEALATEWSGSVVEYGREHLATESGAASTAAVGRLSVVPQAPRWTRANPFAATVERVQKITGLESSKHVYHLELSLEDAGLDYEPGDSLGVWAPNDHDLVARVIDRLGVDADESVEVDAHRHSVHELLTRHRELTRLSADTVTGYAERAGRDDLAAAFEGLDDAGRRDFIEQRQFIDLVEAYPPAGTDRFDAAGLATLLRPLAPRSYSIASSGAAVGEEVHLTVATLFSDAIGSERKGVASHYLNHHVKPGDEVPVFLEPNRRFRLPEDRSLPLILVAAGTGIAPYRAFLQQLEEEGANPDVWLVFGNPHLRTDFLYQREWLEWRKRGLVTRIDGAFSRDQEEKRYVQHVVRDEAVRVNEWLDRGAHLYLCGGLSMGKAVEQSVQQALALGQGLSDEGAAEAFAELRRQGRLLKDLY</sequence>
<keyword evidence="7" id="KW-0249">Electron transport</keyword>
<feature type="domain" description="Flavodoxin-like" evidence="10">
    <location>
        <begin position="66"/>
        <end position="204"/>
    </location>
</feature>
<dbReference type="PRINTS" id="PR00371">
    <property type="entry name" value="FPNCR"/>
</dbReference>
<keyword evidence="8" id="KW-0560">Oxidoreductase</keyword>
<dbReference type="Pfam" id="PF00258">
    <property type="entry name" value="Flavodoxin_1"/>
    <property type="match status" value="1"/>
</dbReference>
<dbReference type="InterPro" id="IPR017938">
    <property type="entry name" value="Riboflavin_synthase-like_b-brl"/>
</dbReference>
<dbReference type="SUPFAM" id="SSF63380">
    <property type="entry name" value="Riboflavin synthase domain-like"/>
    <property type="match status" value="1"/>
</dbReference>
<keyword evidence="4" id="KW-0288">FMN</keyword>
<dbReference type="Pfam" id="PF00667">
    <property type="entry name" value="FAD_binding_1"/>
    <property type="match status" value="1"/>
</dbReference>
<keyword evidence="6" id="KW-0521">NADP</keyword>
<organism evidence="12 13">
    <name type="scientific">Elongatibacter sediminis</name>
    <dbReference type="NCBI Taxonomy" id="3119006"/>
    <lineage>
        <taxon>Bacteria</taxon>
        <taxon>Pseudomonadati</taxon>
        <taxon>Pseudomonadota</taxon>
        <taxon>Gammaproteobacteria</taxon>
        <taxon>Chromatiales</taxon>
        <taxon>Wenzhouxiangellaceae</taxon>
        <taxon>Elongatibacter</taxon>
    </lineage>
</organism>
<dbReference type="InterPro" id="IPR001433">
    <property type="entry name" value="OxRdtase_FAD/NAD-bd"/>
</dbReference>
<keyword evidence="3" id="KW-0285">Flavoprotein</keyword>
<keyword evidence="5" id="KW-0274">FAD</keyword>
<dbReference type="Gene3D" id="3.40.50.80">
    <property type="entry name" value="Nucleotide-binding domain of ferredoxin-NADP reductase (FNR) module"/>
    <property type="match status" value="1"/>
</dbReference>
<dbReference type="PANTHER" id="PTHR19384">
    <property type="entry name" value="NITRIC OXIDE SYNTHASE-RELATED"/>
    <property type="match status" value="1"/>
</dbReference>
<dbReference type="Gene3D" id="3.40.50.360">
    <property type="match status" value="1"/>
</dbReference>
<dbReference type="SUPFAM" id="SSF52343">
    <property type="entry name" value="Ferredoxin reductase-like, C-terminal NADP-linked domain"/>
    <property type="match status" value="1"/>
</dbReference>
<dbReference type="GO" id="GO:0005829">
    <property type="term" value="C:cytosol"/>
    <property type="evidence" value="ECO:0007669"/>
    <property type="project" value="TreeGrafter"/>
</dbReference>
<dbReference type="GO" id="GO:0019344">
    <property type="term" value="P:cysteine biosynthetic process"/>
    <property type="evidence" value="ECO:0007669"/>
    <property type="project" value="UniProtKB-KW"/>
</dbReference>
<evidence type="ECO:0000259" key="10">
    <source>
        <dbReference type="PROSITE" id="PS50902"/>
    </source>
</evidence>
<dbReference type="Gene3D" id="1.20.990.10">
    <property type="entry name" value="NADPH-cytochrome p450 Reductase, Chain A, domain 3"/>
    <property type="match status" value="1"/>
</dbReference>
<dbReference type="PROSITE" id="PS50902">
    <property type="entry name" value="FLAVODOXIN_LIKE"/>
    <property type="match status" value="1"/>
</dbReference>
<evidence type="ECO:0000256" key="7">
    <source>
        <dbReference type="ARBA" id="ARBA00022982"/>
    </source>
</evidence>
<dbReference type="InterPro" id="IPR003097">
    <property type="entry name" value="CysJ-like_FAD-binding"/>
</dbReference>
<evidence type="ECO:0000256" key="2">
    <source>
        <dbReference type="ARBA" id="ARBA00001974"/>
    </source>
</evidence>
<dbReference type="Proteomes" id="UP001359886">
    <property type="component" value="Unassembled WGS sequence"/>
</dbReference>
<accession>A0AAW9RNF8</accession>
<name>A0AAW9RNF8_9GAMM</name>
<evidence type="ECO:0000313" key="13">
    <source>
        <dbReference type="Proteomes" id="UP001359886"/>
    </source>
</evidence>
<keyword evidence="7" id="KW-0813">Transport</keyword>
<dbReference type="PROSITE" id="PS51384">
    <property type="entry name" value="FAD_FR"/>
    <property type="match status" value="1"/>
</dbReference>
<evidence type="ECO:0000256" key="4">
    <source>
        <dbReference type="ARBA" id="ARBA00022643"/>
    </source>
</evidence>
<dbReference type="InterPro" id="IPR008254">
    <property type="entry name" value="Flavodoxin/NO_synth"/>
</dbReference>
<dbReference type="GO" id="GO:0050660">
    <property type="term" value="F:flavin adenine dinucleotide binding"/>
    <property type="evidence" value="ECO:0007669"/>
    <property type="project" value="TreeGrafter"/>
</dbReference>
<evidence type="ECO:0000256" key="1">
    <source>
        <dbReference type="ARBA" id="ARBA00001917"/>
    </source>
</evidence>
<feature type="domain" description="FAD-binding FR-type" evidence="11">
    <location>
        <begin position="238"/>
        <end position="458"/>
    </location>
</feature>
<keyword evidence="9" id="KW-0028">Amino-acid biosynthesis</keyword>
<comment type="caution">
    <text evidence="12">The sequence shown here is derived from an EMBL/GenBank/DDBJ whole genome shotgun (WGS) entry which is preliminary data.</text>
</comment>
<evidence type="ECO:0000256" key="3">
    <source>
        <dbReference type="ARBA" id="ARBA00022630"/>
    </source>
</evidence>
<dbReference type="EMBL" id="JAZHOG010000011">
    <property type="protein sequence ID" value="MEJ8569066.1"/>
    <property type="molecule type" value="Genomic_DNA"/>
</dbReference>
<comment type="cofactor">
    <cofactor evidence="2">
        <name>FAD</name>
        <dbReference type="ChEBI" id="CHEBI:57692"/>
    </cofactor>
</comment>
<reference evidence="12 13" key="1">
    <citation type="submission" date="2024-02" db="EMBL/GenBank/DDBJ databases">
        <title>A novel Wenzhouxiangellaceae bacterium, isolated from coastal sediments.</title>
        <authorList>
            <person name="Du Z.-J."/>
            <person name="Ye Y.-Q."/>
            <person name="Zhang X.-Y."/>
        </authorList>
    </citation>
    <scope>NUCLEOTIDE SEQUENCE [LARGE SCALE GENOMIC DNA]</scope>
    <source>
        <strain evidence="12 13">CH-27</strain>
    </source>
</reference>
<evidence type="ECO:0000259" key="11">
    <source>
        <dbReference type="PROSITE" id="PS51384"/>
    </source>
</evidence>
<evidence type="ECO:0000256" key="8">
    <source>
        <dbReference type="ARBA" id="ARBA00023002"/>
    </source>
</evidence>
<dbReference type="PANTHER" id="PTHR19384:SF128">
    <property type="entry name" value="NADPH OXIDOREDUCTASE A"/>
    <property type="match status" value="1"/>
</dbReference>
<dbReference type="GO" id="GO:0016491">
    <property type="term" value="F:oxidoreductase activity"/>
    <property type="evidence" value="ECO:0007669"/>
    <property type="project" value="UniProtKB-KW"/>
</dbReference>
<dbReference type="InterPro" id="IPR023173">
    <property type="entry name" value="NADPH_Cyt_P450_Rdtase_alpha"/>
</dbReference>
<dbReference type="RefSeq" id="WP_354696390.1">
    <property type="nucleotide sequence ID" value="NZ_JAZHOG010000011.1"/>
</dbReference>
<dbReference type="PRINTS" id="PR00369">
    <property type="entry name" value="FLAVODOXIN"/>
</dbReference>
<dbReference type="InterPro" id="IPR029039">
    <property type="entry name" value="Flavoprotein-like_sf"/>
</dbReference>
<dbReference type="Pfam" id="PF00175">
    <property type="entry name" value="NAD_binding_1"/>
    <property type="match status" value="1"/>
</dbReference>
<evidence type="ECO:0000256" key="9">
    <source>
        <dbReference type="ARBA" id="ARBA00023192"/>
    </source>
</evidence>
<comment type="cofactor">
    <cofactor evidence="1">
        <name>FMN</name>
        <dbReference type="ChEBI" id="CHEBI:58210"/>
    </cofactor>
</comment>
<dbReference type="InterPro" id="IPR001709">
    <property type="entry name" value="Flavoprot_Pyr_Nucl_cyt_Rdtase"/>
</dbReference>